<dbReference type="InterPro" id="IPR050271">
    <property type="entry name" value="UDP-glycosyltransferase"/>
</dbReference>
<dbReference type="InParanoid" id="Q18470"/>
<keyword evidence="14" id="KW-1185">Reference proteome</keyword>
<dbReference type="Proteomes" id="UP000001940">
    <property type="component" value="Chromosome V"/>
</dbReference>
<keyword evidence="8 11" id="KW-1133">Transmembrane helix</keyword>
<evidence type="ECO:0000256" key="2">
    <source>
        <dbReference type="ARBA" id="ARBA00009995"/>
    </source>
</evidence>
<dbReference type="EC" id="2.4.1.17" evidence="3"/>
<dbReference type="PIR" id="T19738">
    <property type="entry name" value="T19738"/>
</dbReference>
<dbReference type="CDD" id="cd03784">
    <property type="entry name" value="GT1_Gtf-like"/>
    <property type="match status" value="1"/>
</dbReference>
<evidence type="ECO:0000256" key="1">
    <source>
        <dbReference type="ARBA" id="ARBA00004167"/>
    </source>
</evidence>
<dbReference type="OMA" id="GLIRMCK"/>
<organism evidence="13 14">
    <name type="scientific">Caenorhabditis elegans</name>
    <dbReference type="NCBI Taxonomy" id="6239"/>
    <lineage>
        <taxon>Eukaryota</taxon>
        <taxon>Metazoa</taxon>
        <taxon>Ecdysozoa</taxon>
        <taxon>Nematoda</taxon>
        <taxon>Chromadorea</taxon>
        <taxon>Rhabditida</taxon>
        <taxon>Rhabditina</taxon>
        <taxon>Rhabditomorpha</taxon>
        <taxon>Rhabditoidea</taxon>
        <taxon>Rhabditidae</taxon>
        <taxon>Peloderinae</taxon>
        <taxon>Caenorhabditis</taxon>
    </lineage>
</organism>
<keyword evidence="5" id="KW-0808">Transferase</keyword>
<feature type="transmembrane region" description="Helical" evidence="11">
    <location>
        <begin position="483"/>
        <end position="511"/>
    </location>
</feature>
<dbReference type="eggNOG" id="KOG1192">
    <property type="taxonomic scope" value="Eukaryota"/>
</dbReference>
<evidence type="ECO:0000256" key="4">
    <source>
        <dbReference type="ARBA" id="ARBA00022676"/>
    </source>
</evidence>
<evidence type="ECO:0000256" key="7">
    <source>
        <dbReference type="ARBA" id="ARBA00022729"/>
    </source>
</evidence>
<dbReference type="HOGENOM" id="CLU_012949_1_4_1"/>
<dbReference type="PhylomeDB" id="Q18470"/>
<gene>
    <name evidence="13 15" type="primary">ugt-33</name>
    <name evidence="15" type="ORF">C35A5.2</name>
    <name evidence="13" type="ORF">CELE_C35A5.2</name>
</gene>
<protein>
    <recommendedName>
        <fullName evidence="3">glucuronosyltransferase</fullName>
        <ecNumber evidence="3">2.4.1.17</ecNumber>
    </recommendedName>
</protein>
<dbReference type="Pfam" id="PF00201">
    <property type="entry name" value="UDPGT"/>
    <property type="match status" value="1"/>
</dbReference>
<dbReference type="WormBase" id="C35A5.2">
    <property type="protein sequence ID" value="CE31329"/>
    <property type="gene ID" value="WBGene00007946"/>
    <property type="gene designation" value="ugt-33"/>
</dbReference>
<evidence type="ECO:0000313" key="15">
    <source>
        <dbReference type="WormBase" id="C35A5.2"/>
    </source>
</evidence>
<evidence type="ECO:0000256" key="9">
    <source>
        <dbReference type="ARBA" id="ARBA00023136"/>
    </source>
</evidence>
<comment type="subcellular location">
    <subcellularLocation>
        <location evidence="1">Membrane</location>
        <topology evidence="1">Single-pass membrane protein</topology>
    </subcellularLocation>
</comment>
<dbReference type="CAZy" id="GT1">
    <property type="family name" value="Glycosyltransferase Family 1"/>
</dbReference>
<dbReference type="GO" id="GO:0008194">
    <property type="term" value="F:UDP-glycosyltransferase activity"/>
    <property type="evidence" value="ECO:0000318"/>
    <property type="project" value="GO_Central"/>
</dbReference>
<dbReference type="KEGG" id="cel:CELE_C35A5.2"/>
<evidence type="ECO:0000313" key="14">
    <source>
        <dbReference type="Proteomes" id="UP000001940"/>
    </source>
</evidence>
<dbReference type="STRING" id="6239.C35A5.2.1"/>
<dbReference type="UCSC" id="C35A5.2">
    <property type="organism name" value="c. elegans"/>
</dbReference>
<dbReference type="SUPFAM" id="SSF53756">
    <property type="entry name" value="UDP-Glycosyltransferase/glycogen phosphorylase"/>
    <property type="match status" value="1"/>
</dbReference>
<dbReference type="Bgee" id="WBGene00007946">
    <property type="expression patterns" value="Expressed in embryo and 3 other cell types or tissues"/>
</dbReference>
<dbReference type="GO" id="GO:0015020">
    <property type="term" value="F:glucuronosyltransferase activity"/>
    <property type="evidence" value="ECO:0007669"/>
    <property type="project" value="UniProtKB-EC"/>
</dbReference>
<proteinExistence type="inferred from homology"/>
<dbReference type="AGR" id="WB:WBGene00007946"/>
<dbReference type="OrthoDB" id="5835829at2759"/>
<evidence type="ECO:0000256" key="5">
    <source>
        <dbReference type="ARBA" id="ARBA00022679"/>
    </source>
</evidence>
<comment type="catalytic activity">
    <reaction evidence="10">
        <text>glucuronate acceptor + UDP-alpha-D-glucuronate = acceptor beta-D-glucuronoside + UDP + H(+)</text>
        <dbReference type="Rhea" id="RHEA:21032"/>
        <dbReference type="ChEBI" id="CHEBI:15378"/>
        <dbReference type="ChEBI" id="CHEBI:58052"/>
        <dbReference type="ChEBI" id="CHEBI:58223"/>
        <dbReference type="ChEBI" id="CHEBI:132367"/>
        <dbReference type="ChEBI" id="CHEBI:132368"/>
        <dbReference type="EC" id="2.4.1.17"/>
    </reaction>
</comment>
<accession>Q18470</accession>
<dbReference type="PANTHER" id="PTHR48043">
    <property type="entry name" value="EG:EG0003.4 PROTEIN-RELATED"/>
    <property type="match status" value="1"/>
</dbReference>
<dbReference type="GO" id="GO:0016020">
    <property type="term" value="C:membrane"/>
    <property type="evidence" value="ECO:0007669"/>
    <property type="project" value="UniProtKB-SubCell"/>
</dbReference>
<dbReference type="GeneID" id="179464"/>
<dbReference type="InterPro" id="IPR002213">
    <property type="entry name" value="UDP_glucos_trans"/>
</dbReference>
<evidence type="ECO:0000256" key="6">
    <source>
        <dbReference type="ARBA" id="ARBA00022692"/>
    </source>
</evidence>
<feature type="signal peptide" evidence="12">
    <location>
        <begin position="1"/>
        <end position="18"/>
    </location>
</feature>
<sequence>MKNTLFLCTLFLVGFVQPFNYLVFCPLYAHSHHKFLAKIADTLTDAGHNVTFLAPIVLRKYENVKYLESTKDIVYIQPSKELEALGFTSNYSKFWTEDATAIQFVPAVRTFVKMFVQLYEDLKKDLSVLDELKNRNFDAIVFEFLCPTAFPIAEYLGIKALLPSLSMTHHTQMSRWIGEPSSPTVLPSMISSFGDDMNFWERLGNTLGDVFFTLFVDMPRMTSFSDPERKIDFYEMSVRAPFMFMNSNPYLDYARPILTKTVLIGGISVNVTQLKQKKLNEKYDKIISERQQNILISFGSMIFSKDMPDVYKNTLVQVIKSFPNVTFIWKYEEDDVSFAKHLPNLHFSKWVPQTALLADSRLSAFVTHAGLGSVTELSYMGKPAVLIPLFADQLRNSKTLSRHNGSITLSKYDLSSFEKLRFAINTILNDERYKINAEILSQQLQDQPVSPHALLVKHAEFGAKYGELPNLDPCSRQMSFISFYMLDIIVFVGFILITTTIGIVLTVKWILKFCFKQKQKIQ</sequence>
<comment type="similarity">
    <text evidence="2">Belongs to the UDP-glycosyltransferase family.</text>
</comment>
<dbReference type="FunFam" id="3.40.50.2000:FF:000038">
    <property type="entry name" value="UDP-GlucuronosylTransferase"/>
    <property type="match status" value="1"/>
</dbReference>
<evidence type="ECO:0000256" key="12">
    <source>
        <dbReference type="SAM" id="SignalP"/>
    </source>
</evidence>
<evidence type="ECO:0000256" key="8">
    <source>
        <dbReference type="ARBA" id="ARBA00022989"/>
    </source>
</evidence>
<evidence type="ECO:0000256" key="3">
    <source>
        <dbReference type="ARBA" id="ARBA00012544"/>
    </source>
</evidence>
<dbReference type="RefSeq" id="NP_505692.2">
    <property type="nucleotide sequence ID" value="NM_073291.7"/>
</dbReference>
<dbReference type="EMBL" id="BX284605">
    <property type="protein sequence ID" value="CAA94904.2"/>
    <property type="molecule type" value="Genomic_DNA"/>
</dbReference>
<evidence type="ECO:0000256" key="10">
    <source>
        <dbReference type="ARBA" id="ARBA00047475"/>
    </source>
</evidence>
<feature type="chain" id="PRO_5004186980" description="glucuronosyltransferase" evidence="12">
    <location>
        <begin position="19"/>
        <end position="522"/>
    </location>
</feature>
<dbReference type="PeptideAtlas" id="Q18470"/>
<keyword evidence="7 12" id="KW-0732">Signal</keyword>
<keyword evidence="6 11" id="KW-0812">Transmembrane</keyword>
<reference evidence="13 14" key="1">
    <citation type="journal article" date="1998" name="Science">
        <title>Genome sequence of the nematode C. elegans: a platform for investigating biology.</title>
        <authorList>
            <consortium name="The C. elegans sequencing consortium"/>
            <person name="Sulson J.E."/>
            <person name="Waterston R."/>
        </authorList>
    </citation>
    <scope>NUCLEOTIDE SEQUENCE [LARGE SCALE GENOMIC DNA]</scope>
    <source>
        <strain evidence="13 14">Bristol N2</strain>
    </source>
</reference>
<keyword evidence="9 11" id="KW-0472">Membrane</keyword>
<keyword evidence="4" id="KW-0328">Glycosyltransferase</keyword>
<dbReference type="PaxDb" id="6239-C35A5.2"/>
<evidence type="ECO:0000313" key="13">
    <source>
        <dbReference type="EMBL" id="CAA94904.2"/>
    </source>
</evidence>
<dbReference type="CTD" id="179464"/>
<dbReference type="SMR" id="Q18470"/>
<name>Q18470_CAEEL</name>
<evidence type="ECO:0000256" key="11">
    <source>
        <dbReference type="SAM" id="Phobius"/>
    </source>
</evidence>
<dbReference type="Gene3D" id="3.40.50.2000">
    <property type="entry name" value="Glycogen Phosphorylase B"/>
    <property type="match status" value="2"/>
</dbReference>
<dbReference type="PANTHER" id="PTHR48043:SF82">
    <property type="entry name" value="GLUCURONOSYLTRANSFERASE"/>
    <property type="match status" value="1"/>
</dbReference>
<dbReference type="AlphaFoldDB" id="Q18470"/>